<keyword evidence="9" id="KW-0234">DNA repair</keyword>
<dbReference type="InterPro" id="IPR036322">
    <property type="entry name" value="WD40_repeat_dom_sf"/>
</dbReference>
<dbReference type="SMART" id="SM00320">
    <property type="entry name" value="WD40"/>
    <property type="match status" value="3"/>
</dbReference>
<dbReference type="GO" id="GO:0003684">
    <property type="term" value="F:damaged DNA binding"/>
    <property type="evidence" value="ECO:0007669"/>
    <property type="project" value="InterPro"/>
</dbReference>
<dbReference type="InterPro" id="IPR019775">
    <property type="entry name" value="WD40_repeat_CS"/>
</dbReference>
<evidence type="ECO:0000256" key="7">
    <source>
        <dbReference type="ARBA" id="ARBA00022786"/>
    </source>
</evidence>
<feature type="compositionally biased region" description="Basic residues" evidence="13">
    <location>
        <begin position="415"/>
        <end position="424"/>
    </location>
</feature>
<dbReference type="PROSITE" id="PS50082">
    <property type="entry name" value="WD_REPEATS_2"/>
    <property type="match status" value="1"/>
</dbReference>
<dbReference type="eggNOG" id="KOG4328">
    <property type="taxonomic scope" value="Eukaryota"/>
</dbReference>
<proteinExistence type="inferred from homology"/>
<evidence type="ECO:0000256" key="8">
    <source>
        <dbReference type="ARBA" id="ARBA00023125"/>
    </source>
</evidence>
<dbReference type="EnsemblMetazoa" id="XM_011407341.2">
    <property type="protein sequence ID" value="XP_011405643.1"/>
    <property type="gene ID" value="LOC105313700"/>
</dbReference>
<sequence>MDLVSKIKLSSDHDATSYDLRHIREQLRDQFIEEATSSWRVVHTTSRFNRRVTCIEWHETYPHMVAFGSHAGDIHLCDTTNNKNDIFYKGVGFGHGSITHMTFSRRNPLHIYTTAVDGVFAKKDLEGKRSEVYLDTMDYKFWWTSFGISEGVMFVGGNTGNAVLLDSAGETIYTYHRFHKGKIQHAEFCPASENILVTSSNDKTATLWDLRTWGDSESPKPYAILKHEAPVNSAYFDPIHSSRLLTTAQNNKIRVYDSHNWDAPRLTMTHPHRQFQHMTHIKATWHPFYEDLCVIGRYPNSEDTNKKRCVDIIDLKKGVVAGQLYDPSMAQIMTVNQFNRFGDMLATGMGCNALLWSKQSPGCCQKDKSMFDGDVPLPNANRSQRNNSRSSNNNRSNDKNNRKRKGDTDTCTKSKYFKKKKLQQ</sequence>
<dbReference type="AlphaFoldDB" id="A0A1X7UA74"/>
<keyword evidence="15" id="KW-1185">Reference proteome</keyword>
<dbReference type="PANTHER" id="PTHR15169:SF0">
    <property type="entry name" value="DNA DAMAGE-BINDING PROTEIN 2"/>
    <property type="match status" value="1"/>
</dbReference>
<dbReference type="OMA" id="CGHEHHN"/>
<feature type="repeat" description="WD" evidence="12">
    <location>
        <begin position="176"/>
        <end position="212"/>
    </location>
</feature>
<keyword evidence="8" id="KW-0238">DNA-binding</keyword>
<dbReference type="InterPro" id="IPR015943">
    <property type="entry name" value="WD40/YVTN_repeat-like_dom_sf"/>
</dbReference>
<comment type="similarity">
    <text evidence="2">Belongs to the WD repeat DDB2/WDR76 family.</text>
</comment>
<feature type="compositionally biased region" description="Basic and acidic residues" evidence="13">
    <location>
        <begin position="396"/>
        <end position="412"/>
    </location>
</feature>
<dbReference type="OrthoDB" id="9890280at2759"/>
<feature type="region of interest" description="Disordered" evidence="13">
    <location>
        <begin position="374"/>
        <end position="424"/>
    </location>
</feature>
<dbReference type="PROSITE" id="PS00678">
    <property type="entry name" value="WD_REPEATS_1"/>
    <property type="match status" value="1"/>
</dbReference>
<dbReference type="GO" id="GO:0080008">
    <property type="term" value="C:Cul4-RING E3 ubiquitin ligase complex"/>
    <property type="evidence" value="ECO:0007669"/>
    <property type="project" value="InterPro"/>
</dbReference>
<keyword evidence="5" id="KW-0677">Repeat</keyword>
<keyword evidence="6" id="KW-0227">DNA damage</keyword>
<dbReference type="PANTHER" id="PTHR15169">
    <property type="entry name" value="DAMAGE-SPECIFIC DNA BINDING PROTEIN 2"/>
    <property type="match status" value="1"/>
</dbReference>
<evidence type="ECO:0000256" key="2">
    <source>
        <dbReference type="ARBA" id="ARBA00005434"/>
    </source>
</evidence>
<protein>
    <recommendedName>
        <fullName evidence="3">DNA damage-binding protein 2</fullName>
    </recommendedName>
    <alternativeName>
        <fullName evidence="11">Damage-specific DNA-binding protein 2</fullName>
    </alternativeName>
</protein>
<comment type="subcellular location">
    <subcellularLocation>
        <location evidence="1">Nucleus</location>
    </subcellularLocation>
</comment>
<dbReference type="FunCoup" id="A0A1X7UA74">
    <property type="interactions" value="239"/>
</dbReference>
<organism evidence="14">
    <name type="scientific">Amphimedon queenslandica</name>
    <name type="common">Sponge</name>
    <dbReference type="NCBI Taxonomy" id="400682"/>
    <lineage>
        <taxon>Eukaryota</taxon>
        <taxon>Metazoa</taxon>
        <taxon>Porifera</taxon>
        <taxon>Demospongiae</taxon>
        <taxon>Heteroscleromorpha</taxon>
        <taxon>Haplosclerida</taxon>
        <taxon>Niphatidae</taxon>
        <taxon>Amphimedon</taxon>
    </lineage>
</organism>
<evidence type="ECO:0000256" key="13">
    <source>
        <dbReference type="SAM" id="MobiDB-lite"/>
    </source>
</evidence>
<evidence type="ECO:0000256" key="1">
    <source>
        <dbReference type="ARBA" id="ARBA00004123"/>
    </source>
</evidence>
<evidence type="ECO:0000313" key="15">
    <source>
        <dbReference type="Proteomes" id="UP000007879"/>
    </source>
</evidence>
<evidence type="ECO:0000313" key="14">
    <source>
        <dbReference type="EnsemblMetazoa" id="Aqu2.1.24655_001"/>
    </source>
</evidence>
<dbReference type="STRING" id="400682.A0A1X7UA74"/>
<evidence type="ECO:0000256" key="6">
    <source>
        <dbReference type="ARBA" id="ARBA00022763"/>
    </source>
</evidence>
<dbReference type="KEGG" id="aqu:105313700"/>
<evidence type="ECO:0000256" key="9">
    <source>
        <dbReference type="ARBA" id="ARBA00023204"/>
    </source>
</evidence>
<name>A0A1X7UA74_AMPQE</name>
<gene>
    <name evidence="14" type="primary">105313700</name>
</gene>
<dbReference type="SUPFAM" id="SSF50978">
    <property type="entry name" value="WD40 repeat-like"/>
    <property type="match status" value="1"/>
</dbReference>
<feature type="compositionally biased region" description="Low complexity" evidence="13">
    <location>
        <begin position="379"/>
        <end position="395"/>
    </location>
</feature>
<dbReference type="InParanoid" id="A0A1X7UA74"/>
<dbReference type="GO" id="GO:0005634">
    <property type="term" value="C:nucleus"/>
    <property type="evidence" value="ECO:0007669"/>
    <property type="project" value="UniProtKB-SubCell"/>
</dbReference>
<dbReference type="GO" id="GO:0009411">
    <property type="term" value="P:response to UV"/>
    <property type="evidence" value="ECO:0007669"/>
    <property type="project" value="TreeGrafter"/>
</dbReference>
<evidence type="ECO:0000256" key="10">
    <source>
        <dbReference type="ARBA" id="ARBA00023242"/>
    </source>
</evidence>
<evidence type="ECO:0000256" key="12">
    <source>
        <dbReference type="PROSITE-ProRule" id="PRU00221"/>
    </source>
</evidence>
<keyword evidence="10" id="KW-0539">Nucleus</keyword>
<evidence type="ECO:0000256" key="3">
    <source>
        <dbReference type="ARBA" id="ARBA00014580"/>
    </source>
</evidence>
<evidence type="ECO:0000256" key="5">
    <source>
        <dbReference type="ARBA" id="ARBA00022737"/>
    </source>
</evidence>
<dbReference type="Proteomes" id="UP000007879">
    <property type="component" value="Unassembled WGS sequence"/>
</dbReference>
<keyword evidence="7" id="KW-0833">Ubl conjugation pathway</keyword>
<dbReference type="Gene3D" id="2.130.10.10">
    <property type="entry name" value="YVTN repeat-like/Quinoprotein amine dehydrogenase"/>
    <property type="match status" value="1"/>
</dbReference>
<dbReference type="GO" id="GO:0006281">
    <property type="term" value="P:DNA repair"/>
    <property type="evidence" value="ECO:0007669"/>
    <property type="project" value="UniProtKB-KW"/>
</dbReference>
<dbReference type="EnsemblMetazoa" id="Aqu2.1.24655_001">
    <property type="protein sequence ID" value="Aqu2.1.24655_001"/>
    <property type="gene ID" value="Aqu2.1.24655"/>
</dbReference>
<evidence type="ECO:0000256" key="11">
    <source>
        <dbReference type="ARBA" id="ARBA00031670"/>
    </source>
</evidence>
<evidence type="ECO:0000256" key="4">
    <source>
        <dbReference type="ARBA" id="ARBA00022574"/>
    </source>
</evidence>
<dbReference type="Pfam" id="PF00400">
    <property type="entry name" value="WD40"/>
    <property type="match status" value="1"/>
</dbReference>
<reference evidence="15" key="1">
    <citation type="journal article" date="2010" name="Nature">
        <title>The Amphimedon queenslandica genome and the evolution of animal complexity.</title>
        <authorList>
            <person name="Srivastava M."/>
            <person name="Simakov O."/>
            <person name="Chapman J."/>
            <person name="Fahey B."/>
            <person name="Gauthier M.E."/>
            <person name="Mitros T."/>
            <person name="Richards G.S."/>
            <person name="Conaco C."/>
            <person name="Dacre M."/>
            <person name="Hellsten U."/>
            <person name="Larroux C."/>
            <person name="Putnam N.H."/>
            <person name="Stanke M."/>
            <person name="Adamska M."/>
            <person name="Darling A."/>
            <person name="Degnan S.M."/>
            <person name="Oakley T.H."/>
            <person name="Plachetzki D.C."/>
            <person name="Zhai Y."/>
            <person name="Adamski M."/>
            <person name="Calcino A."/>
            <person name="Cummins S.F."/>
            <person name="Goodstein D.M."/>
            <person name="Harris C."/>
            <person name="Jackson D.J."/>
            <person name="Leys S.P."/>
            <person name="Shu S."/>
            <person name="Woodcroft B.J."/>
            <person name="Vervoort M."/>
            <person name="Kosik K.S."/>
            <person name="Manning G."/>
            <person name="Degnan B.M."/>
            <person name="Rokhsar D.S."/>
        </authorList>
    </citation>
    <scope>NUCLEOTIDE SEQUENCE [LARGE SCALE GENOMIC DNA]</scope>
</reference>
<reference evidence="14" key="2">
    <citation type="submission" date="2017-05" db="UniProtKB">
        <authorList>
            <consortium name="EnsemblMetazoa"/>
        </authorList>
    </citation>
    <scope>IDENTIFICATION</scope>
</reference>
<dbReference type="InterPro" id="IPR033312">
    <property type="entry name" value="DDB2"/>
</dbReference>
<dbReference type="InterPro" id="IPR001680">
    <property type="entry name" value="WD40_rpt"/>
</dbReference>
<keyword evidence="4 12" id="KW-0853">WD repeat</keyword>
<accession>A0A1X7UA74</accession>